<organism evidence="6 7">
    <name type="scientific">Flavonifractor plautii</name>
    <name type="common">Fusobacterium plautii</name>
    <dbReference type="NCBI Taxonomy" id="292800"/>
    <lineage>
        <taxon>Bacteria</taxon>
        <taxon>Bacillati</taxon>
        <taxon>Bacillota</taxon>
        <taxon>Clostridia</taxon>
        <taxon>Eubacteriales</taxon>
        <taxon>Oscillospiraceae</taxon>
        <taxon>Flavonifractor</taxon>
    </lineage>
</organism>
<evidence type="ECO:0000313" key="6">
    <source>
        <dbReference type="EMBL" id="MSB48920.1"/>
    </source>
</evidence>
<dbReference type="PANTHER" id="PTHR37299">
    <property type="entry name" value="TRANSCRIPTIONAL REGULATOR-RELATED"/>
    <property type="match status" value="1"/>
</dbReference>
<proteinExistence type="predicted"/>
<dbReference type="Proteomes" id="UP000429811">
    <property type="component" value="Unassembled WGS sequence"/>
</dbReference>
<evidence type="ECO:0000256" key="3">
    <source>
        <dbReference type="ARBA" id="ARBA00023125"/>
    </source>
</evidence>
<keyword evidence="3" id="KW-0238">DNA-binding</keyword>
<accession>A0A6I2RH71</accession>
<dbReference type="GO" id="GO:0000156">
    <property type="term" value="F:phosphorelay response regulator activity"/>
    <property type="evidence" value="ECO:0007669"/>
    <property type="project" value="InterPro"/>
</dbReference>
<dbReference type="SMART" id="SM00850">
    <property type="entry name" value="LytTR"/>
    <property type="match status" value="1"/>
</dbReference>
<reference evidence="6 7" key="1">
    <citation type="journal article" date="2019" name="Nat. Med.">
        <title>A library of human gut bacterial isolates paired with longitudinal multiomics data enables mechanistic microbiome research.</title>
        <authorList>
            <person name="Poyet M."/>
            <person name="Groussin M."/>
            <person name="Gibbons S.M."/>
            <person name="Avila-Pacheco J."/>
            <person name="Jiang X."/>
            <person name="Kearney S.M."/>
            <person name="Perrotta A.R."/>
            <person name="Berdy B."/>
            <person name="Zhao S."/>
            <person name="Lieberman T.D."/>
            <person name="Swanson P.K."/>
            <person name="Smith M."/>
            <person name="Roesemann S."/>
            <person name="Alexander J.E."/>
            <person name="Rich S.A."/>
            <person name="Livny J."/>
            <person name="Vlamakis H."/>
            <person name="Clish C."/>
            <person name="Bullock K."/>
            <person name="Deik A."/>
            <person name="Scott J."/>
            <person name="Pierce K.A."/>
            <person name="Xavier R.J."/>
            <person name="Alm E.J."/>
        </authorList>
    </citation>
    <scope>NUCLEOTIDE SEQUENCE [LARGE SCALE GENOMIC DNA]</scope>
    <source>
        <strain evidence="6 7">BIOML-A5</strain>
    </source>
</reference>
<dbReference type="PANTHER" id="PTHR37299:SF2">
    <property type="entry name" value="HTH LYTTR-TYPE DOMAIN-CONTAINING PROTEIN"/>
    <property type="match status" value="1"/>
</dbReference>
<evidence type="ECO:0000259" key="5">
    <source>
        <dbReference type="PROSITE" id="PS50930"/>
    </source>
</evidence>
<feature type="domain" description="HTH LytTR-type" evidence="5">
    <location>
        <begin position="45"/>
        <end position="144"/>
    </location>
</feature>
<dbReference type="PROSITE" id="PS50930">
    <property type="entry name" value="HTH_LYTTR"/>
    <property type="match status" value="1"/>
</dbReference>
<dbReference type="Pfam" id="PF04397">
    <property type="entry name" value="LytTR"/>
    <property type="match status" value="1"/>
</dbReference>
<dbReference type="InterPro" id="IPR046947">
    <property type="entry name" value="LytR-like"/>
</dbReference>
<dbReference type="InterPro" id="IPR007492">
    <property type="entry name" value="LytTR_DNA-bd_dom"/>
</dbReference>
<dbReference type="EMBL" id="WKPO01000010">
    <property type="protein sequence ID" value="MSB48920.1"/>
    <property type="molecule type" value="Genomic_DNA"/>
</dbReference>
<comment type="caution">
    <text evidence="6">The sequence shown here is derived from an EMBL/GenBank/DDBJ whole genome shotgun (WGS) entry which is preliminary data.</text>
</comment>
<protein>
    <submittedName>
        <fullName evidence="6">LytTR family transcriptional regulator</fullName>
    </submittedName>
</protein>
<keyword evidence="2" id="KW-0805">Transcription regulation</keyword>
<gene>
    <name evidence="6" type="ORF">GKE90_09440</name>
</gene>
<keyword evidence="1" id="KW-0963">Cytoplasm</keyword>
<evidence type="ECO:0000256" key="2">
    <source>
        <dbReference type="ARBA" id="ARBA00023015"/>
    </source>
</evidence>
<evidence type="ECO:0000256" key="1">
    <source>
        <dbReference type="ARBA" id="ARBA00022490"/>
    </source>
</evidence>
<dbReference type="RefSeq" id="WP_154250375.1">
    <property type="nucleotide sequence ID" value="NZ_JADMSX010000010.1"/>
</dbReference>
<dbReference type="AlphaFoldDB" id="A0A6I2RH71"/>
<evidence type="ECO:0000313" key="7">
    <source>
        <dbReference type="Proteomes" id="UP000429811"/>
    </source>
</evidence>
<dbReference type="Gene3D" id="2.40.50.1020">
    <property type="entry name" value="LytTr DNA-binding domain"/>
    <property type="match status" value="1"/>
</dbReference>
<name>A0A6I2RH71_FLAPL</name>
<sequence length="144" mass="15575">MKVELRIDPGCGGVSVVINAPALTDEVKALAARLEGGGVLIGWQGGRAVPLAAEDILRCYGEEKGVKCQTPGAVYDLKERLYELEGRLDRHTFVRISHSEIISLRKITALDLSLTGTIRVTLAGGAVSYVSRRYVRKIKEALGL</sequence>
<keyword evidence="4" id="KW-0804">Transcription</keyword>
<dbReference type="GO" id="GO:0003677">
    <property type="term" value="F:DNA binding"/>
    <property type="evidence" value="ECO:0007669"/>
    <property type="project" value="UniProtKB-KW"/>
</dbReference>
<evidence type="ECO:0000256" key="4">
    <source>
        <dbReference type="ARBA" id="ARBA00023163"/>
    </source>
</evidence>